<accession>A0A3E2UCG2</accession>
<dbReference type="Pfam" id="PF07451">
    <property type="entry name" value="SpoVAD"/>
    <property type="match status" value="1"/>
</dbReference>
<dbReference type="InterPro" id="IPR010894">
    <property type="entry name" value="SpoVAD"/>
</dbReference>
<dbReference type="Proteomes" id="UP000260991">
    <property type="component" value="Unassembled WGS sequence"/>
</dbReference>
<dbReference type="PIRSF" id="PIRSF011570">
    <property type="entry name" value="SpoVAD"/>
    <property type="match status" value="1"/>
</dbReference>
<reference evidence="1 2" key="1">
    <citation type="submission" date="2018-08" db="EMBL/GenBank/DDBJ databases">
        <title>A genome reference for cultivated species of the human gut microbiota.</title>
        <authorList>
            <person name="Zou Y."/>
            <person name="Xue W."/>
            <person name="Luo G."/>
        </authorList>
    </citation>
    <scope>NUCLEOTIDE SEQUENCE [LARGE SCALE GENOMIC DNA]</scope>
    <source>
        <strain evidence="1 2">AF32-8AC</strain>
    </source>
</reference>
<evidence type="ECO:0000313" key="1">
    <source>
        <dbReference type="EMBL" id="RGB93857.1"/>
    </source>
</evidence>
<dbReference type="RefSeq" id="WP_158402142.1">
    <property type="nucleotide sequence ID" value="NZ_QVER01000001.1"/>
</dbReference>
<gene>
    <name evidence="1" type="ORF">DWZ46_01275</name>
</gene>
<name>A0A3E2UCG2_9FIRM</name>
<dbReference type="GO" id="GO:0016746">
    <property type="term" value="F:acyltransferase activity"/>
    <property type="evidence" value="ECO:0007669"/>
    <property type="project" value="InterPro"/>
</dbReference>
<dbReference type="SUPFAM" id="SSF53901">
    <property type="entry name" value="Thiolase-like"/>
    <property type="match status" value="1"/>
</dbReference>
<dbReference type="InterPro" id="IPR038369">
    <property type="entry name" value="SpoVAD_sf"/>
</dbReference>
<dbReference type="Gene3D" id="3.40.47.40">
    <property type="entry name" value="Stage V sporulation protein AD"/>
    <property type="match status" value="1"/>
</dbReference>
<dbReference type="AlphaFoldDB" id="A0A3E2UCG2"/>
<sequence>MAARHGDTLLFPTPPVVAAHAAIGGKKEGEGPLAACFDELSADNFFGQSNWEAAEKEMALRVARLCLKKAETTPDKVSLALAGDLQAQCTASSYALRELGIPFAGLFGACSTMAEALGLGAALCSAGMADGLLAMTSSHFCAAERQFRTPLSYGAVRTPTAQWTATAAGACLLRPAGEGVQLCAATFGRVQDYKIKDINNMGAAMAPAAAATLLRYLKDTGSAPADFDRIYTGDLGHVGSQLLRDLLAAEGLLLKNHVDCGCILYDAAEQTVKSGGSGPGCCASVLCGHILPRLEKGTQKRVLFIATGALMSQTTFLQKESIPAIAHLVELRSPQQKEENG</sequence>
<dbReference type="InterPro" id="IPR016039">
    <property type="entry name" value="Thiolase-like"/>
</dbReference>
<dbReference type="NCBIfam" id="NF006160">
    <property type="entry name" value="PRK08304.1"/>
    <property type="match status" value="1"/>
</dbReference>
<proteinExistence type="predicted"/>
<dbReference type="EMBL" id="QVER01000001">
    <property type="protein sequence ID" value="RGB93857.1"/>
    <property type="molecule type" value="Genomic_DNA"/>
</dbReference>
<organism evidence="1 2">
    <name type="scientific">Faecalibacterium prausnitzii</name>
    <dbReference type="NCBI Taxonomy" id="853"/>
    <lineage>
        <taxon>Bacteria</taxon>
        <taxon>Bacillati</taxon>
        <taxon>Bacillota</taxon>
        <taxon>Clostridia</taxon>
        <taxon>Eubacteriales</taxon>
        <taxon>Oscillospiraceae</taxon>
        <taxon>Faecalibacterium</taxon>
    </lineage>
</organism>
<protein>
    <submittedName>
        <fullName evidence="1">Stage V sporulation protein AD</fullName>
    </submittedName>
</protein>
<evidence type="ECO:0000313" key="2">
    <source>
        <dbReference type="Proteomes" id="UP000260991"/>
    </source>
</evidence>
<comment type="caution">
    <text evidence="1">The sequence shown here is derived from an EMBL/GenBank/DDBJ whole genome shotgun (WGS) entry which is preliminary data.</text>
</comment>